<proteinExistence type="predicted"/>
<feature type="compositionally biased region" description="Basic and acidic residues" evidence="1">
    <location>
        <begin position="33"/>
        <end position="43"/>
    </location>
</feature>
<evidence type="ECO:0000313" key="2">
    <source>
        <dbReference type="EMBL" id="KAF2859669.1"/>
    </source>
</evidence>
<dbReference type="EMBL" id="MU005990">
    <property type="protein sequence ID" value="KAF2859669.1"/>
    <property type="molecule type" value="Genomic_DNA"/>
</dbReference>
<name>A0A6A7BY84_9PEZI</name>
<sequence>MAEKLFLRTLKYWGENIPDWLFDLVPGHYYKPKDKSYRRESHGKYSRRHGRDHHRGSRDYYDDYDDKYDDDFDNAYDDHRRHHRRRWSENDVRAYRPRDDDSNKQGHRYSYVEDYDSDDEDKYDKGHATDRRVDSPAPVYREMNHSSRDERSTSILKDSKDGYHELRSSHRRERVYSPRGKDDYDKYSTGKAKHHCHHHRKHHDDYYDDYYRGHRHGRDDKDDRYYKPRRSGEYRSVHYQGKNPPNPVYVPSYHNGPEWADPRESRR</sequence>
<accession>A0A6A7BY84</accession>
<protein>
    <submittedName>
        <fullName evidence="2">Uncharacterized protein</fullName>
    </submittedName>
</protein>
<evidence type="ECO:0000256" key="1">
    <source>
        <dbReference type="SAM" id="MobiDB-lite"/>
    </source>
</evidence>
<dbReference type="AlphaFoldDB" id="A0A6A7BY84"/>
<reference evidence="2" key="1">
    <citation type="journal article" date="2020" name="Stud. Mycol.">
        <title>101 Dothideomycetes genomes: a test case for predicting lifestyles and emergence of pathogens.</title>
        <authorList>
            <person name="Haridas S."/>
            <person name="Albert R."/>
            <person name="Binder M."/>
            <person name="Bloem J."/>
            <person name="Labutti K."/>
            <person name="Salamov A."/>
            <person name="Andreopoulos B."/>
            <person name="Baker S."/>
            <person name="Barry K."/>
            <person name="Bills G."/>
            <person name="Bluhm B."/>
            <person name="Cannon C."/>
            <person name="Castanera R."/>
            <person name="Culley D."/>
            <person name="Daum C."/>
            <person name="Ezra D."/>
            <person name="Gonzalez J."/>
            <person name="Henrissat B."/>
            <person name="Kuo A."/>
            <person name="Liang C."/>
            <person name="Lipzen A."/>
            <person name="Lutzoni F."/>
            <person name="Magnuson J."/>
            <person name="Mondo S."/>
            <person name="Nolan M."/>
            <person name="Ohm R."/>
            <person name="Pangilinan J."/>
            <person name="Park H.-J."/>
            <person name="Ramirez L."/>
            <person name="Alfaro M."/>
            <person name="Sun H."/>
            <person name="Tritt A."/>
            <person name="Yoshinaga Y."/>
            <person name="Zwiers L.-H."/>
            <person name="Turgeon B."/>
            <person name="Goodwin S."/>
            <person name="Spatafora J."/>
            <person name="Crous P."/>
            <person name="Grigoriev I."/>
        </authorList>
    </citation>
    <scope>NUCLEOTIDE SEQUENCE</scope>
    <source>
        <strain evidence="2">CBS 480.64</strain>
    </source>
</reference>
<feature type="compositionally biased region" description="Basic residues" evidence="1">
    <location>
        <begin position="44"/>
        <end position="56"/>
    </location>
</feature>
<keyword evidence="3" id="KW-1185">Reference proteome</keyword>
<feature type="region of interest" description="Disordered" evidence="1">
    <location>
        <begin position="95"/>
        <end position="267"/>
    </location>
</feature>
<feature type="compositionally biased region" description="Basic and acidic residues" evidence="1">
    <location>
        <begin position="95"/>
        <end position="104"/>
    </location>
</feature>
<dbReference type="Proteomes" id="UP000799421">
    <property type="component" value="Unassembled WGS sequence"/>
</dbReference>
<gene>
    <name evidence="2" type="ORF">K470DRAFT_265091</name>
</gene>
<evidence type="ECO:0000313" key="3">
    <source>
        <dbReference type="Proteomes" id="UP000799421"/>
    </source>
</evidence>
<feature type="compositionally biased region" description="Basic and acidic residues" evidence="1">
    <location>
        <begin position="122"/>
        <end position="134"/>
    </location>
</feature>
<feature type="compositionally biased region" description="Basic residues" evidence="1">
    <location>
        <begin position="191"/>
        <end position="202"/>
    </location>
</feature>
<feature type="compositionally biased region" description="Basic and acidic residues" evidence="1">
    <location>
        <begin position="142"/>
        <end position="188"/>
    </location>
</feature>
<feature type="region of interest" description="Disordered" evidence="1">
    <location>
        <begin position="33"/>
        <end position="60"/>
    </location>
</feature>
<feature type="compositionally biased region" description="Basic and acidic residues" evidence="1">
    <location>
        <begin position="203"/>
        <end position="236"/>
    </location>
</feature>
<organism evidence="2 3">
    <name type="scientific">Piedraia hortae CBS 480.64</name>
    <dbReference type="NCBI Taxonomy" id="1314780"/>
    <lineage>
        <taxon>Eukaryota</taxon>
        <taxon>Fungi</taxon>
        <taxon>Dikarya</taxon>
        <taxon>Ascomycota</taxon>
        <taxon>Pezizomycotina</taxon>
        <taxon>Dothideomycetes</taxon>
        <taxon>Dothideomycetidae</taxon>
        <taxon>Capnodiales</taxon>
        <taxon>Piedraiaceae</taxon>
        <taxon>Piedraia</taxon>
    </lineage>
</organism>